<protein>
    <submittedName>
        <fullName evidence="1">Uncharacterized protein</fullName>
    </submittedName>
</protein>
<gene>
    <name evidence="1" type="ORF">G7Y29_01145</name>
</gene>
<evidence type="ECO:0000313" key="2">
    <source>
        <dbReference type="Proteomes" id="UP000594586"/>
    </source>
</evidence>
<dbReference type="AlphaFoldDB" id="A0A7T0KNJ6"/>
<accession>A0A7T0KNJ6</accession>
<dbReference type="EMBL" id="CP064955">
    <property type="protein sequence ID" value="QPK83455.1"/>
    <property type="molecule type" value="Genomic_DNA"/>
</dbReference>
<keyword evidence="2" id="KW-1185">Reference proteome</keyword>
<proteinExistence type="predicted"/>
<dbReference type="Proteomes" id="UP000594586">
    <property type="component" value="Chromosome"/>
</dbReference>
<dbReference type="KEGG" id="cqn:G7Y29_01145"/>
<evidence type="ECO:0000313" key="1">
    <source>
        <dbReference type="EMBL" id="QPK83455.1"/>
    </source>
</evidence>
<dbReference type="RefSeq" id="WP_165003343.1">
    <property type="nucleotide sequence ID" value="NZ_CP064955.1"/>
</dbReference>
<name>A0A7T0KNJ6_9CORY</name>
<reference evidence="1 2" key="1">
    <citation type="submission" date="2020-11" db="EMBL/GenBank/DDBJ databases">
        <title>Corynebacterium sp. MC1420.</title>
        <authorList>
            <person name="Zhou J."/>
        </authorList>
    </citation>
    <scope>NUCLEOTIDE SEQUENCE [LARGE SCALE GENOMIC DNA]</scope>
    <source>
        <strain evidence="1 2">MC1420</strain>
    </source>
</reference>
<organism evidence="1 2">
    <name type="scientific">Corynebacterium qintianiae</name>
    <dbReference type="NCBI Taxonomy" id="2709392"/>
    <lineage>
        <taxon>Bacteria</taxon>
        <taxon>Bacillati</taxon>
        <taxon>Actinomycetota</taxon>
        <taxon>Actinomycetes</taxon>
        <taxon>Mycobacteriales</taxon>
        <taxon>Corynebacteriaceae</taxon>
        <taxon>Corynebacterium</taxon>
    </lineage>
</organism>
<sequence length="146" mass="17250">MEPRKIILWPEFGHPSSLWASKELAVNGFEGRAYYLPEDLGIEPALGNEILEWTREFSLNFIDKPDSFRERPQWKEDFDRFRWYDKGWDITYKLREDFPAVQIVPQFSHFVFSINERRENLGKSPICFPGENLTGHVSIRDIGRNG</sequence>